<evidence type="ECO:0000313" key="3">
    <source>
        <dbReference type="EMBL" id="RPB01799.1"/>
    </source>
</evidence>
<dbReference type="OrthoDB" id="3932329at2759"/>
<dbReference type="Proteomes" id="UP000276215">
    <property type="component" value="Unassembled WGS sequence"/>
</dbReference>
<dbReference type="InterPro" id="IPR036047">
    <property type="entry name" value="F-box-like_dom_sf"/>
</dbReference>
<dbReference type="InterPro" id="IPR001810">
    <property type="entry name" value="F-box_dom"/>
</dbReference>
<accession>A0A3N4JXQ6</accession>
<feature type="domain" description="F-box" evidence="2">
    <location>
        <begin position="119"/>
        <end position="166"/>
    </location>
</feature>
<dbReference type="SUPFAM" id="SSF81383">
    <property type="entry name" value="F-box domain"/>
    <property type="match status" value="1"/>
</dbReference>
<dbReference type="EMBL" id="ML120371">
    <property type="protein sequence ID" value="RPB01799.1"/>
    <property type="molecule type" value="Genomic_DNA"/>
</dbReference>
<sequence>MHEACYRMLEIRRGPPSHTPVNNERLYAYLLREFKKLTMSAYGLEYVRGLSSDWDVEEEVARFGGAERFWDDVWDDVRGYEYLVCDPLDLELRLPPPFPPPPPKEEENEQAKKSEETKDPLFATLPPEVILQVLTHLTLRELDNLRTASPVIARVRLSEEGFWRKRLEAMPWAWEIQEQEVVQKWGYEGACRALGAVEVDGRGNLADGSGVPLGVRNRVRIWRCLGSVIAGLDEEEVEDEEDEYDGY</sequence>
<dbReference type="PROSITE" id="PS50181">
    <property type="entry name" value="FBOX"/>
    <property type="match status" value="1"/>
</dbReference>
<feature type="region of interest" description="Disordered" evidence="1">
    <location>
        <begin position="94"/>
        <end position="116"/>
    </location>
</feature>
<reference evidence="3 4" key="1">
    <citation type="journal article" date="2018" name="Nat. Ecol. Evol.">
        <title>Pezizomycetes genomes reveal the molecular basis of ectomycorrhizal truffle lifestyle.</title>
        <authorList>
            <person name="Murat C."/>
            <person name="Payen T."/>
            <person name="Noel B."/>
            <person name="Kuo A."/>
            <person name="Morin E."/>
            <person name="Chen J."/>
            <person name="Kohler A."/>
            <person name="Krizsan K."/>
            <person name="Balestrini R."/>
            <person name="Da Silva C."/>
            <person name="Montanini B."/>
            <person name="Hainaut M."/>
            <person name="Levati E."/>
            <person name="Barry K.W."/>
            <person name="Belfiori B."/>
            <person name="Cichocki N."/>
            <person name="Clum A."/>
            <person name="Dockter R.B."/>
            <person name="Fauchery L."/>
            <person name="Guy J."/>
            <person name="Iotti M."/>
            <person name="Le Tacon F."/>
            <person name="Lindquist E.A."/>
            <person name="Lipzen A."/>
            <person name="Malagnac F."/>
            <person name="Mello A."/>
            <person name="Molinier V."/>
            <person name="Miyauchi S."/>
            <person name="Poulain J."/>
            <person name="Riccioni C."/>
            <person name="Rubini A."/>
            <person name="Sitrit Y."/>
            <person name="Splivallo R."/>
            <person name="Traeger S."/>
            <person name="Wang M."/>
            <person name="Zifcakova L."/>
            <person name="Wipf D."/>
            <person name="Zambonelli A."/>
            <person name="Paolocci F."/>
            <person name="Nowrousian M."/>
            <person name="Ottonello S."/>
            <person name="Baldrian P."/>
            <person name="Spatafora J.W."/>
            <person name="Henrissat B."/>
            <person name="Nagy L.G."/>
            <person name="Aury J.M."/>
            <person name="Wincker P."/>
            <person name="Grigoriev I.V."/>
            <person name="Bonfante P."/>
            <person name="Martin F.M."/>
        </authorList>
    </citation>
    <scope>NUCLEOTIDE SEQUENCE [LARGE SCALE GENOMIC DNA]</scope>
    <source>
        <strain evidence="3 4">120613-1</strain>
    </source>
</reference>
<proteinExistence type="predicted"/>
<evidence type="ECO:0000259" key="2">
    <source>
        <dbReference type="PROSITE" id="PS50181"/>
    </source>
</evidence>
<organism evidence="3 4">
    <name type="scientific">Choiromyces venosus 120613-1</name>
    <dbReference type="NCBI Taxonomy" id="1336337"/>
    <lineage>
        <taxon>Eukaryota</taxon>
        <taxon>Fungi</taxon>
        <taxon>Dikarya</taxon>
        <taxon>Ascomycota</taxon>
        <taxon>Pezizomycotina</taxon>
        <taxon>Pezizomycetes</taxon>
        <taxon>Pezizales</taxon>
        <taxon>Tuberaceae</taxon>
        <taxon>Choiromyces</taxon>
    </lineage>
</organism>
<gene>
    <name evidence="3" type="ORF">L873DRAFT_1803064</name>
</gene>
<keyword evidence="4" id="KW-1185">Reference proteome</keyword>
<name>A0A3N4JXQ6_9PEZI</name>
<protein>
    <recommendedName>
        <fullName evidence="2">F-box domain-containing protein</fullName>
    </recommendedName>
</protein>
<dbReference type="AlphaFoldDB" id="A0A3N4JXQ6"/>
<evidence type="ECO:0000256" key="1">
    <source>
        <dbReference type="SAM" id="MobiDB-lite"/>
    </source>
</evidence>
<evidence type="ECO:0000313" key="4">
    <source>
        <dbReference type="Proteomes" id="UP000276215"/>
    </source>
</evidence>
<feature type="compositionally biased region" description="Basic and acidic residues" evidence="1">
    <location>
        <begin position="103"/>
        <end position="116"/>
    </location>
</feature>